<dbReference type="Proteomes" id="UP000622797">
    <property type="component" value="Unassembled WGS sequence"/>
</dbReference>
<gene>
    <name evidence="1" type="ORF">FSARC_7698</name>
</gene>
<accession>A0A8H4TUT9</accession>
<reference evidence="1" key="2">
    <citation type="submission" date="2020-05" db="EMBL/GenBank/DDBJ databases">
        <authorList>
            <person name="Kim H.-S."/>
            <person name="Proctor R.H."/>
            <person name="Brown D.W."/>
        </authorList>
    </citation>
    <scope>NUCLEOTIDE SEQUENCE</scope>
    <source>
        <strain evidence="1">NRRL 20472</strain>
    </source>
</reference>
<comment type="caution">
    <text evidence="1">The sequence shown here is derived from an EMBL/GenBank/DDBJ whole genome shotgun (WGS) entry which is preliminary data.</text>
</comment>
<evidence type="ECO:0000313" key="2">
    <source>
        <dbReference type="Proteomes" id="UP000622797"/>
    </source>
</evidence>
<dbReference type="AlphaFoldDB" id="A0A8H4TUT9"/>
<evidence type="ECO:0000313" key="1">
    <source>
        <dbReference type="EMBL" id="KAF4964373.1"/>
    </source>
</evidence>
<reference evidence="1" key="1">
    <citation type="journal article" date="2020" name="BMC Genomics">
        <title>Correction to: Identification and distribution of gene clusters required for synthesis of sphingolipid metabolism inhibitors in diverse species of the filamentous fungus Fusarium.</title>
        <authorList>
            <person name="Kim H.S."/>
            <person name="Lohmar J.M."/>
            <person name="Busman M."/>
            <person name="Brown D.W."/>
            <person name="Naumann T.A."/>
            <person name="Divon H.H."/>
            <person name="Lysoe E."/>
            <person name="Uhlig S."/>
            <person name="Proctor R.H."/>
        </authorList>
    </citation>
    <scope>NUCLEOTIDE SEQUENCE</scope>
    <source>
        <strain evidence="1">NRRL 20472</strain>
    </source>
</reference>
<keyword evidence="2" id="KW-1185">Reference proteome</keyword>
<proteinExistence type="predicted"/>
<organism evidence="1 2">
    <name type="scientific">Fusarium sarcochroum</name>
    <dbReference type="NCBI Taxonomy" id="1208366"/>
    <lineage>
        <taxon>Eukaryota</taxon>
        <taxon>Fungi</taxon>
        <taxon>Dikarya</taxon>
        <taxon>Ascomycota</taxon>
        <taxon>Pezizomycotina</taxon>
        <taxon>Sordariomycetes</taxon>
        <taxon>Hypocreomycetidae</taxon>
        <taxon>Hypocreales</taxon>
        <taxon>Nectriaceae</taxon>
        <taxon>Fusarium</taxon>
        <taxon>Fusarium lateritium species complex</taxon>
    </lineage>
</organism>
<sequence>MIRDTSPGDMSLVKRRCFVHGVVCLETRPARCRQSKDEMKTTAALGGVCGPRAASILRPDGLPQRAGKWLNWLGLDLA</sequence>
<name>A0A8H4TUT9_9HYPO</name>
<dbReference type="EMBL" id="JABEXW010000415">
    <property type="protein sequence ID" value="KAF4964373.1"/>
    <property type="molecule type" value="Genomic_DNA"/>
</dbReference>
<protein>
    <submittedName>
        <fullName evidence="1">Uncharacterized protein</fullName>
    </submittedName>
</protein>